<feature type="domain" description="NADH:ubiquinone oxidoreductase chain 4 N-terminal" evidence="19">
    <location>
        <begin position="1"/>
        <end position="105"/>
    </location>
</feature>
<dbReference type="GO" id="GO:0003954">
    <property type="term" value="F:NADH dehydrogenase activity"/>
    <property type="evidence" value="ECO:0007669"/>
    <property type="project" value="TreeGrafter"/>
</dbReference>
<dbReference type="PANTHER" id="PTHR43507">
    <property type="entry name" value="NADH-UBIQUINONE OXIDOREDUCTASE CHAIN 4"/>
    <property type="match status" value="1"/>
</dbReference>
<feature type="transmembrane region" description="Helical" evidence="17">
    <location>
        <begin position="391"/>
        <end position="410"/>
    </location>
</feature>
<keyword evidence="13 17" id="KW-0830">Ubiquinone</keyword>
<dbReference type="GO" id="GO:0048039">
    <property type="term" value="F:ubiquinone binding"/>
    <property type="evidence" value="ECO:0007669"/>
    <property type="project" value="TreeGrafter"/>
</dbReference>
<organism evidence="20">
    <name type="scientific">Ammothea calmani</name>
    <dbReference type="NCBI Taxonomy" id="648470"/>
    <lineage>
        <taxon>Eukaryota</taxon>
        <taxon>Metazoa</taxon>
        <taxon>Ecdysozoa</taxon>
        <taxon>Arthropoda</taxon>
        <taxon>Chelicerata</taxon>
        <taxon>Pycnogonida</taxon>
        <taxon>Pantopoda</taxon>
        <taxon>Ammotheidae</taxon>
        <taxon>Ammothea</taxon>
    </lineage>
</organism>
<evidence type="ECO:0000256" key="16">
    <source>
        <dbReference type="ARBA" id="ARBA00049551"/>
    </source>
</evidence>
<evidence type="ECO:0000256" key="8">
    <source>
        <dbReference type="ARBA" id="ARBA00022692"/>
    </source>
</evidence>
<feature type="transmembrane region" description="Helical" evidence="17">
    <location>
        <begin position="431"/>
        <end position="453"/>
    </location>
</feature>
<evidence type="ECO:0000259" key="19">
    <source>
        <dbReference type="Pfam" id="PF01059"/>
    </source>
</evidence>
<dbReference type="GO" id="GO:0008137">
    <property type="term" value="F:NADH dehydrogenase (ubiquinone) activity"/>
    <property type="evidence" value="ECO:0007669"/>
    <property type="project" value="UniProtKB-UniRule"/>
</dbReference>
<keyword evidence="6 17" id="KW-0813">Transport</keyword>
<gene>
    <name evidence="20" type="primary">nad4</name>
</gene>
<keyword evidence="8 17" id="KW-0812">Transmembrane</keyword>
<comment type="similarity">
    <text evidence="3 17">Belongs to the complex I subunit 4 family.</text>
</comment>
<evidence type="ECO:0000256" key="17">
    <source>
        <dbReference type="RuleBase" id="RU003297"/>
    </source>
</evidence>
<dbReference type="PRINTS" id="PR01437">
    <property type="entry name" value="NUOXDRDTASE4"/>
</dbReference>
<evidence type="ECO:0000256" key="13">
    <source>
        <dbReference type="ARBA" id="ARBA00023075"/>
    </source>
</evidence>
<evidence type="ECO:0000256" key="14">
    <source>
        <dbReference type="ARBA" id="ARBA00023128"/>
    </source>
</evidence>
<protein>
    <recommendedName>
        <fullName evidence="5 17">NADH-ubiquinone oxidoreductase chain 4</fullName>
        <ecNumber evidence="4 17">7.1.1.2</ecNumber>
    </recommendedName>
</protein>
<feature type="transmembrane region" description="Helical" evidence="17">
    <location>
        <begin position="56"/>
        <end position="78"/>
    </location>
</feature>
<proteinExistence type="inferred from homology"/>
<evidence type="ECO:0000256" key="2">
    <source>
        <dbReference type="ARBA" id="ARBA00004225"/>
    </source>
</evidence>
<comment type="subcellular location">
    <subcellularLocation>
        <location evidence="2 17">Mitochondrion membrane</location>
        <topology evidence="2 17">Multi-pass membrane protein</topology>
    </subcellularLocation>
</comment>
<reference evidence="20" key="1">
    <citation type="journal article" date="2022" name="Polar Biol.">
        <title>Mitochondrial genomes provide insight into interfamilial relationships within Pycnogonida.</title>
        <authorList>
            <person name="Zehnpfennig J.R."/>
            <person name="Varney R.M."/>
            <person name="Halanych K.M."/>
            <person name="Mahon A.R."/>
        </authorList>
    </citation>
    <scope>NUCLEOTIDE SEQUENCE</scope>
</reference>
<feature type="transmembrane region" description="Helical" evidence="17">
    <location>
        <begin position="283"/>
        <end position="304"/>
    </location>
</feature>
<evidence type="ECO:0000259" key="18">
    <source>
        <dbReference type="Pfam" id="PF00361"/>
    </source>
</evidence>
<evidence type="ECO:0000256" key="11">
    <source>
        <dbReference type="ARBA" id="ARBA00022989"/>
    </source>
</evidence>
<evidence type="ECO:0000256" key="10">
    <source>
        <dbReference type="ARBA" id="ARBA00022982"/>
    </source>
</evidence>
<dbReference type="AlphaFoldDB" id="A0A9E7V4E4"/>
<dbReference type="GO" id="GO:0042773">
    <property type="term" value="P:ATP synthesis coupled electron transport"/>
    <property type="evidence" value="ECO:0007669"/>
    <property type="project" value="InterPro"/>
</dbReference>
<comment type="catalytic activity">
    <reaction evidence="16 17">
        <text>a ubiquinone + NADH + 5 H(+)(in) = a ubiquinol + NAD(+) + 4 H(+)(out)</text>
        <dbReference type="Rhea" id="RHEA:29091"/>
        <dbReference type="Rhea" id="RHEA-COMP:9565"/>
        <dbReference type="Rhea" id="RHEA-COMP:9566"/>
        <dbReference type="ChEBI" id="CHEBI:15378"/>
        <dbReference type="ChEBI" id="CHEBI:16389"/>
        <dbReference type="ChEBI" id="CHEBI:17976"/>
        <dbReference type="ChEBI" id="CHEBI:57540"/>
        <dbReference type="ChEBI" id="CHEBI:57945"/>
        <dbReference type="EC" id="7.1.1.2"/>
    </reaction>
</comment>
<keyword evidence="7 17" id="KW-0679">Respiratory chain</keyword>
<dbReference type="EC" id="7.1.1.2" evidence="4 17"/>
<feature type="transmembrane region" description="Helical" evidence="17">
    <location>
        <begin position="223"/>
        <end position="245"/>
    </location>
</feature>
<evidence type="ECO:0000256" key="12">
    <source>
        <dbReference type="ARBA" id="ARBA00023027"/>
    </source>
</evidence>
<feature type="domain" description="NADH:quinone oxidoreductase/Mrp antiporter transmembrane" evidence="18">
    <location>
        <begin position="110"/>
        <end position="398"/>
    </location>
</feature>
<feature type="transmembrane region" description="Helical" evidence="17">
    <location>
        <begin position="146"/>
        <end position="176"/>
    </location>
</feature>
<sequence length="455" mass="54065">MMMMFIMSMMLLPLLNFYLNFNLYMLIVKYFLLLLSFMMIMYLYKFMFIPSHIYLMFGYDSLSVLMLMLSLWVVFLMVMSTLKFMSLNKYLYLILIMFIMFILFLMFTMYNLFSFYFLFESILIPVFMLIMGWGNQPERLRASLYFIFYTVFASLPLLMSLFLLLKMGGSLLWLYYNYYPFLNFNFSWIIMLWIFFSLFAFMVKLPIYYFHLWLPKAHVEAPISGSMILAGVLLKLGGYGFYRIFMIFEIFFLKFNVYFMLFISMGSIVSALLCLFQVDLKFLIAYSSIAHMGLMMSAMMNLNLMSMNGGLLMMLAHGLCSSGLFCIANIIYERLGSRSMMLMKGLINIFPSLNIWWFLLVICNMAAPPSINLVSEISLFTSLLKYNNLYLVVLFFFSFFCSLYSIYLYYSIQHGNLMVIYTLLFVNNRELLLIFLHWLPLNLFIFKIDVLYFCY</sequence>
<feature type="transmembrane region" description="Helical" evidence="17">
    <location>
        <begin position="188"/>
        <end position="211"/>
    </location>
</feature>
<dbReference type="InterPro" id="IPR001750">
    <property type="entry name" value="ND/Mrp_TM"/>
</dbReference>
<keyword evidence="11 17" id="KW-1133">Transmembrane helix</keyword>
<evidence type="ECO:0000313" key="20">
    <source>
        <dbReference type="EMBL" id="UYX57758.1"/>
    </source>
</evidence>
<accession>A0A9E7V4E4</accession>
<evidence type="ECO:0000256" key="4">
    <source>
        <dbReference type="ARBA" id="ARBA00012944"/>
    </source>
</evidence>
<keyword evidence="9" id="KW-1278">Translocase</keyword>
<evidence type="ECO:0000256" key="9">
    <source>
        <dbReference type="ARBA" id="ARBA00022967"/>
    </source>
</evidence>
<dbReference type="InterPro" id="IPR003918">
    <property type="entry name" value="NADH_UbQ_OxRdtase"/>
</dbReference>
<dbReference type="EMBL" id="OK583907">
    <property type="protein sequence ID" value="UYX57758.1"/>
    <property type="molecule type" value="Genomic_DNA"/>
</dbReference>
<feature type="transmembrane region" description="Helical" evidence="17">
    <location>
        <begin position="90"/>
        <end position="109"/>
    </location>
</feature>
<keyword evidence="10 17" id="KW-0249">Electron transport</keyword>
<feature type="transmembrane region" description="Helical" evidence="17">
    <location>
        <begin position="353"/>
        <end position="371"/>
    </location>
</feature>
<dbReference type="Pfam" id="PF00361">
    <property type="entry name" value="Proton_antipo_M"/>
    <property type="match status" value="1"/>
</dbReference>
<dbReference type="Pfam" id="PF01059">
    <property type="entry name" value="Oxidored_q5_N"/>
    <property type="match status" value="1"/>
</dbReference>
<keyword evidence="12 17" id="KW-0520">NAD</keyword>
<comment type="function">
    <text evidence="1">Core subunit of the mitochondrial membrane respiratory chain NADH dehydrogenase (Complex I) that is believed to belong to the minimal assembly required for catalysis. Complex I functions in the transfer of electrons from NADH to the respiratory chain. The immediate electron acceptor for the enzyme is believed to be ubiquinone.</text>
</comment>
<keyword evidence="14 17" id="KW-0496">Mitochondrion</keyword>
<comment type="function">
    <text evidence="17">Core subunit of the mitochondrial membrane respiratory chain NADH dehydrogenase (Complex I) which catalyzes electron transfer from NADH through the respiratory chain, using ubiquinone as an electron acceptor. Essential for the catalytic activity and assembly of complex I.</text>
</comment>
<keyword evidence="15 17" id="KW-0472">Membrane</keyword>
<dbReference type="InterPro" id="IPR000260">
    <property type="entry name" value="NADH4_N"/>
</dbReference>
<dbReference type="GO" id="GO:0015990">
    <property type="term" value="P:electron transport coupled proton transport"/>
    <property type="evidence" value="ECO:0007669"/>
    <property type="project" value="TreeGrafter"/>
</dbReference>
<evidence type="ECO:0000256" key="15">
    <source>
        <dbReference type="ARBA" id="ARBA00023136"/>
    </source>
</evidence>
<evidence type="ECO:0000256" key="6">
    <source>
        <dbReference type="ARBA" id="ARBA00022448"/>
    </source>
</evidence>
<feature type="transmembrane region" description="Helical" evidence="17">
    <location>
        <begin position="115"/>
        <end position="134"/>
    </location>
</feature>
<dbReference type="PANTHER" id="PTHR43507:SF20">
    <property type="entry name" value="NADH-UBIQUINONE OXIDOREDUCTASE CHAIN 4"/>
    <property type="match status" value="1"/>
</dbReference>
<dbReference type="GO" id="GO:0031966">
    <property type="term" value="C:mitochondrial membrane"/>
    <property type="evidence" value="ECO:0007669"/>
    <property type="project" value="UniProtKB-SubCell"/>
</dbReference>
<evidence type="ECO:0000256" key="1">
    <source>
        <dbReference type="ARBA" id="ARBA00003257"/>
    </source>
</evidence>
<feature type="transmembrane region" description="Helical" evidence="17">
    <location>
        <begin position="310"/>
        <end position="332"/>
    </location>
</feature>
<evidence type="ECO:0000256" key="3">
    <source>
        <dbReference type="ARBA" id="ARBA00009025"/>
    </source>
</evidence>
<evidence type="ECO:0000256" key="5">
    <source>
        <dbReference type="ARBA" id="ARBA00021006"/>
    </source>
</evidence>
<feature type="transmembrane region" description="Helical" evidence="17">
    <location>
        <begin position="21"/>
        <end position="44"/>
    </location>
</feature>
<name>A0A9E7V4E4_9CHEL</name>
<evidence type="ECO:0000256" key="7">
    <source>
        <dbReference type="ARBA" id="ARBA00022660"/>
    </source>
</evidence>
<geneLocation type="mitochondrion" evidence="20"/>
<feature type="transmembrane region" description="Helical" evidence="17">
    <location>
        <begin position="257"/>
        <end position="276"/>
    </location>
</feature>